<gene>
    <name evidence="3" type="ORF">GCM10007860_19790</name>
</gene>
<reference evidence="4" key="1">
    <citation type="journal article" date="2019" name="Int. J. Syst. Evol. Microbiol.">
        <title>The Global Catalogue of Microorganisms (GCM) 10K type strain sequencing project: providing services to taxonomists for standard genome sequencing and annotation.</title>
        <authorList>
            <consortium name="The Broad Institute Genomics Platform"/>
            <consortium name="The Broad Institute Genome Sequencing Center for Infectious Disease"/>
            <person name="Wu L."/>
            <person name="Ma J."/>
        </authorList>
    </citation>
    <scope>NUCLEOTIDE SEQUENCE [LARGE SCALE GENOMIC DNA]</scope>
    <source>
        <strain evidence="4">NBRC 104970</strain>
    </source>
</reference>
<organism evidence="3 4">
    <name type="scientific">Chitiniphilus shinanonensis</name>
    <dbReference type="NCBI Taxonomy" id="553088"/>
    <lineage>
        <taxon>Bacteria</taxon>
        <taxon>Pseudomonadati</taxon>
        <taxon>Pseudomonadota</taxon>
        <taxon>Betaproteobacteria</taxon>
        <taxon>Neisseriales</taxon>
        <taxon>Chitinibacteraceae</taxon>
        <taxon>Chitiniphilus</taxon>
    </lineage>
</organism>
<dbReference type="EMBL" id="BSOZ01000027">
    <property type="protein sequence ID" value="GLS04831.1"/>
    <property type="molecule type" value="Genomic_DNA"/>
</dbReference>
<accession>A0ABQ6BU22</accession>
<dbReference type="RefSeq" id="WP_018746215.1">
    <property type="nucleotide sequence ID" value="NZ_BSOZ01000027.1"/>
</dbReference>
<keyword evidence="4" id="KW-1185">Reference proteome</keyword>
<sequence length="219" mass="22767">MAKAVATQEAVFAAADALVAEGKEPSMTLVQERTGGSYTTVKRHLEAWVAKRKGEIAAVDLPVDIEARGRDFVQALYAHALHGAKAAVAEPLALAEASRDKAEGLLAGAEAEVARLEGVEQEQIGRIDALTQRVRELEMSTAAQQATIQEKVASVARLDAQLAEAQNALAARDQELAGLRASVKAVEGLQGQLDALQRTVQGLTAAAGAGAPSAKGGKK</sequence>
<dbReference type="Proteomes" id="UP001156836">
    <property type="component" value="Unassembled WGS sequence"/>
</dbReference>
<proteinExistence type="predicted"/>
<dbReference type="InterPro" id="IPR021104">
    <property type="entry name" value="KfrA_DNA-bd_N"/>
</dbReference>
<protein>
    <recommendedName>
        <fullName evidence="2">KfrA N-terminal DNA-binding domain-containing protein</fullName>
    </recommendedName>
</protein>
<comment type="caution">
    <text evidence="3">The sequence shown here is derived from an EMBL/GenBank/DDBJ whole genome shotgun (WGS) entry which is preliminary data.</text>
</comment>
<name>A0ABQ6BU22_9NEIS</name>
<feature type="coiled-coil region" evidence="1">
    <location>
        <begin position="148"/>
        <end position="206"/>
    </location>
</feature>
<dbReference type="Pfam" id="PF11740">
    <property type="entry name" value="KfrA_N"/>
    <property type="match status" value="1"/>
</dbReference>
<evidence type="ECO:0000256" key="1">
    <source>
        <dbReference type="SAM" id="Coils"/>
    </source>
</evidence>
<feature type="coiled-coil region" evidence="1">
    <location>
        <begin position="92"/>
        <end position="119"/>
    </location>
</feature>
<evidence type="ECO:0000313" key="4">
    <source>
        <dbReference type="Proteomes" id="UP001156836"/>
    </source>
</evidence>
<keyword evidence="1" id="KW-0175">Coiled coil</keyword>
<evidence type="ECO:0000259" key="2">
    <source>
        <dbReference type="Pfam" id="PF11740"/>
    </source>
</evidence>
<evidence type="ECO:0000313" key="3">
    <source>
        <dbReference type="EMBL" id="GLS04831.1"/>
    </source>
</evidence>
<feature type="domain" description="KfrA N-terminal DNA-binding" evidence="2">
    <location>
        <begin position="7"/>
        <end position="117"/>
    </location>
</feature>